<gene>
    <name evidence="3" type="ORF">J2TS6_41030</name>
</gene>
<evidence type="ECO:0000256" key="1">
    <source>
        <dbReference type="SAM" id="MobiDB-lite"/>
    </source>
</evidence>
<feature type="compositionally biased region" description="Polar residues" evidence="1">
    <location>
        <begin position="381"/>
        <end position="390"/>
    </location>
</feature>
<feature type="transmembrane region" description="Helical" evidence="2">
    <location>
        <begin position="269"/>
        <end position="290"/>
    </location>
</feature>
<feature type="transmembrane region" description="Helical" evidence="2">
    <location>
        <begin position="123"/>
        <end position="141"/>
    </location>
</feature>
<dbReference type="RefSeq" id="WP_160042906.1">
    <property type="nucleotide sequence ID" value="NZ_BORQ01000005.1"/>
</dbReference>
<evidence type="ECO:0000313" key="4">
    <source>
        <dbReference type="Proteomes" id="UP000679779"/>
    </source>
</evidence>
<evidence type="ECO:0000313" key="3">
    <source>
        <dbReference type="EMBL" id="GIO32962.1"/>
    </source>
</evidence>
<evidence type="ECO:0008006" key="5">
    <source>
        <dbReference type="Google" id="ProtNLM"/>
    </source>
</evidence>
<feature type="transmembrane region" description="Helical" evidence="2">
    <location>
        <begin position="147"/>
        <end position="166"/>
    </location>
</feature>
<feature type="transmembrane region" description="Helical" evidence="2">
    <location>
        <begin position="21"/>
        <end position="39"/>
    </location>
</feature>
<sequence>MTKLGKDMVMRRVLAVLGNSLLETAACYPFVLLYMVFAMDLVPGWLPPLIWLLHALGTLAGIRQAGGKKALLPVAALIAAALIPLAAAGLRAGVLAALASLIAVFRGLIVGRKELWREIDLKLPLAGLGSALIVYGVSSRVDALEPYRIGLYFMSLFTLFTVLLRWNGDRVRDASNAQETDRQLLRRILARNRRMTWLTIAVITLLSLWNGLGQGLAYVKHWLAEWLRGLGGGDQPQAVEEPPAQPQQPDMGLPPASPTPHWVQVASQILFYLLAAVVALVLLALLYRLLRRWLPESLRAWLARLAQRLRLMREIRRTTLDEGAYVDEVEKIERVQKRPGRWRRKRGDALDGAGGGDPRRAYESLIRRAVKQGYGFRASLTPSENGTRLTSKGDYTGLDPKDVNRIVDRYNEVRYGSEAETNRGEGARKHR</sequence>
<protein>
    <recommendedName>
        <fullName evidence="5">DUF4129 domain-containing protein</fullName>
    </recommendedName>
</protein>
<dbReference type="Proteomes" id="UP000679779">
    <property type="component" value="Unassembled WGS sequence"/>
</dbReference>
<feature type="transmembrane region" description="Helical" evidence="2">
    <location>
        <begin position="70"/>
        <end position="87"/>
    </location>
</feature>
<evidence type="ECO:0000256" key="2">
    <source>
        <dbReference type="SAM" id="Phobius"/>
    </source>
</evidence>
<organism evidence="3 4">
    <name type="scientific">Paenibacillus albilobatus</name>
    <dbReference type="NCBI Taxonomy" id="2716884"/>
    <lineage>
        <taxon>Bacteria</taxon>
        <taxon>Bacillati</taxon>
        <taxon>Bacillota</taxon>
        <taxon>Bacilli</taxon>
        <taxon>Bacillales</taxon>
        <taxon>Paenibacillaceae</taxon>
        <taxon>Paenibacillus</taxon>
    </lineage>
</organism>
<keyword evidence="4" id="KW-1185">Reference proteome</keyword>
<feature type="region of interest" description="Disordered" evidence="1">
    <location>
        <begin position="237"/>
        <end position="256"/>
    </location>
</feature>
<dbReference type="AlphaFoldDB" id="A0A919XLN6"/>
<feature type="transmembrane region" description="Helical" evidence="2">
    <location>
        <begin position="195"/>
        <end position="212"/>
    </location>
</feature>
<comment type="caution">
    <text evidence="3">The sequence shown here is derived from an EMBL/GenBank/DDBJ whole genome shotgun (WGS) entry which is preliminary data.</text>
</comment>
<feature type="transmembrane region" description="Helical" evidence="2">
    <location>
        <begin position="93"/>
        <end position="111"/>
    </location>
</feature>
<feature type="transmembrane region" description="Helical" evidence="2">
    <location>
        <begin position="45"/>
        <end position="63"/>
    </location>
</feature>
<keyword evidence="2" id="KW-0472">Membrane</keyword>
<reference evidence="3" key="1">
    <citation type="submission" date="2021-03" db="EMBL/GenBank/DDBJ databases">
        <title>Antimicrobial resistance genes in bacteria isolated from Japanese honey, and their potential for conferring macrolide and lincosamide resistance in the American foulbrood pathogen Paenibacillus larvae.</title>
        <authorList>
            <person name="Okamoto M."/>
            <person name="Kumagai M."/>
            <person name="Kanamori H."/>
            <person name="Takamatsu D."/>
        </authorList>
    </citation>
    <scope>NUCLEOTIDE SEQUENCE</scope>
    <source>
        <strain evidence="3">J2TS6</strain>
    </source>
</reference>
<feature type="region of interest" description="Disordered" evidence="1">
    <location>
        <begin position="381"/>
        <end position="400"/>
    </location>
</feature>
<keyword evidence="2" id="KW-0812">Transmembrane</keyword>
<dbReference type="EMBL" id="BORQ01000005">
    <property type="protein sequence ID" value="GIO32962.1"/>
    <property type="molecule type" value="Genomic_DNA"/>
</dbReference>
<keyword evidence="2" id="KW-1133">Transmembrane helix</keyword>
<proteinExistence type="predicted"/>
<name>A0A919XLN6_9BACL</name>
<accession>A0A919XLN6</accession>